<name>A0A7K1FVS1_9ACTN</name>
<evidence type="ECO:0000256" key="1">
    <source>
        <dbReference type="SAM" id="Phobius"/>
    </source>
</evidence>
<organism evidence="2 3">
    <name type="scientific">Nakamurella alba</name>
    <dbReference type="NCBI Taxonomy" id="2665158"/>
    <lineage>
        <taxon>Bacteria</taxon>
        <taxon>Bacillati</taxon>
        <taxon>Actinomycetota</taxon>
        <taxon>Actinomycetes</taxon>
        <taxon>Nakamurellales</taxon>
        <taxon>Nakamurellaceae</taxon>
        <taxon>Nakamurella</taxon>
    </lineage>
</organism>
<keyword evidence="1" id="KW-0812">Transmembrane</keyword>
<evidence type="ECO:0000313" key="3">
    <source>
        <dbReference type="Proteomes" id="UP000460221"/>
    </source>
</evidence>
<dbReference type="EMBL" id="WLYK01000018">
    <property type="protein sequence ID" value="MTD17313.1"/>
    <property type="molecule type" value="Genomic_DNA"/>
</dbReference>
<keyword evidence="3" id="KW-1185">Reference proteome</keyword>
<dbReference type="RefSeq" id="WP_154771312.1">
    <property type="nucleotide sequence ID" value="NZ_WLYK01000018.1"/>
</dbReference>
<keyword evidence="1" id="KW-0472">Membrane</keyword>
<keyword evidence="1" id="KW-1133">Transmembrane helix</keyword>
<reference evidence="2 3" key="1">
    <citation type="submission" date="2019-11" db="EMBL/GenBank/DDBJ databases">
        <authorList>
            <person name="Jiang L.-Q."/>
        </authorList>
    </citation>
    <scope>NUCLEOTIDE SEQUENCE [LARGE SCALE GENOMIC DNA]</scope>
    <source>
        <strain evidence="2 3">YIM 132087</strain>
    </source>
</reference>
<evidence type="ECO:0000313" key="2">
    <source>
        <dbReference type="EMBL" id="MTD17313.1"/>
    </source>
</evidence>
<sequence length="183" mass="18749">MAPTRRTAEQTRWRLALAAVVLLGGAMLVLASFQVWLSVATDTGGVTQISGWGSIGGDNELAGSNLNDLTGGEGSFRPAVTVLVGAGLAVVLAVALAVPTRSEHPYRIPAAVLVLVGLLTMGYGLLRLFSPDPLAVLADGEAMAGPGQYLTLGAGILLIAPAVAVLIGVVDPLERPPHRGIQR</sequence>
<feature type="transmembrane region" description="Helical" evidence="1">
    <location>
        <begin position="79"/>
        <end position="98"/>
    </location>
</feature>
<proteinExistence type="predicted"/>
<dbReference type="Proteomes" id="UP000460221">
    <property type="component" value="Unassembled WGS sequence"/>
</dbReference>
<gene>
    <name evidence="2" type="ORF">GIS00_25610</name>
</gene>
<protein>
    <submittedName>
        <fullName evidence="2">Uncharacterized protein</fullName>
    </submittedName>
</protein>
<dbReference type="AlphaFoldDB" id="A0A7K1FVS1"/>
<feature type="transmembrane region" description="Helical" evidence="1">
    <location>
        <begin position="110"/>
        <end position="129"/>
    </location>
</feature>
<accession>A0A7K1FVS1</accession>
<comment type="caution">
    <text evidence="2">The sequence shown here is derived from an EMBL/GenBank/DDBJ whole genome shotgun (WGS) entry which is preliminary data.</text>
</comment>
<feature type="transmembrane region" description="Helical" evidence="1">
    <location>
        <begin position="149"/>
        <end position="170"/>
    </location>
</feature>
<feature type="transmembrane region" description="Helical" evidence="1">
    <location>
        <begin position="15"/>
        <end position="37"/>
    </location>
</feature>